<evidence type="ECO:0000313" key="3">
    <source>
        <dbReference type="Proteomes" id="UP000230069"/>
    </source>
</evidence>
<name>A0A2G5E9J8_AQUCA</name>
<dbReference type="FunCoup" id="A0A2G5E9J8">
    <property type="interactions" value="677"/>
</dbReference>
<reference evidence="2 3" key="1">
    <citation type="submission" date="2017-09" db="EMBL/GenBank/DDBJ databases">
        <title>WGS assembly of Aquilegia coerulea Goldsmith.</title>
        <authorList>
            <person name="Hodges S."/>
            <person name="Kramer E."/>
            <person name="Nordborg M."/>
            <person name="Tomkins J."/>
            <person name="Borevitz J."/>
            <person name="Derieg N."/>
            <person name="Yan J."/>
            <person name="Mihaltcheva S."/>
            <person name="Hayes R.D."/>
            <person name="Rokhsar D."/>
        </authorList>
    </citation>
    <scope>NUCLEOTIDE SEQUENCE [LARGE SCALE GENOMIC DNA]</scope>
    <source>
        <strain evidence="3">cv. Goldsmith</strain>
    </source>
</reference>
<dbReference type="Proteomes" id="UP000230069">
    <property type="component" value="Unassembled WGS sequence"/>
</dbReference>
<dbReference type="AlphaFoldDB" id="A0A2G5E9J8"/>
<feature type="compositionally biased region" description="Basic residues" evidence="1">
    <location>
        <begin position="153"/>
        <end position="162"/>
    </location>
</feature>
<evidence type="ECO:0000256" key="1">
    <source>
        <dbReference type="SAM" id="MobiDB-lite"/>
    </source>
</evidence>
<proteinExistence type="predicted"/>
<dbReference type="PANTHER" id="PTHR36387:SF2">
    <property type="entry name" value="UDP-N-ACETYLMURAMOYL-L-ALANYL-D-GLUTAMATE-2, 6-DIAMINOPIMELATE LIGASE"/>
    <property type="match status" value="1"/>
</dbReference>
<dbReference type="OrthoDB" id="1869542at2759"/>
<protein>
    <submittedName>
        <fullName evidence="2">Uncharacterized protein</fullName>
    </submittedName>
</protein>
<keyword evidence="3" id="KW-1185">Reference proteome</keyword>
<evidence type="ECO:0000313" key="2">
    <source>
        <dbReference type="EMBL" id="PIA52428.1"/>
    </source>
</evidence>
<dbReference type="STRING" id="218851.A0A2G5E9J8"/>
<gene>
    <name evidence="2" type="ORF">AQUCO_01000359v1</name>
</gene>
<sequence>MIDGLIGSSNYNKFDLQKIKLQPICYNNLNPFSIIKPSERGPQLTKQGRMADLSIPFIMVHGLFIMSSQLAKVARERKERQRLWAQRKTSRPTKCIQGDKLLTEFEPREEEEPQNMEATRNGMLPNDIVSLLAAREKQVFSSDSEEENLKEKLVRRKKKRRNSGPEPVILNEIPHAQCVENALKFLKEKKMQVSRSSSVLENSSQALRLISSSGLLGKK</sequence>
<dbReference type="PANTHER" id="PTHR36387">
    <property type="entry name" value="UDP-N-ACETYLMURAMOYL-L-ALANYL-D-GLUTAMATE-2, 6-DIAMINOPIMELATE LIGASE"/>
    <property type="match status" value="1"/>
</dbReference>
<dbReference type="InParanoid" id="A0A2G5E9J8"/>
<dbReference type="EMBL" id="KZ305027">
    <property type="protein sequence ID" value="PIA52428.1"/>
    <property type="molecule type" value="Genomic_DNA"/>
</dbReference>
<feature type="region of interest" description="Disordered" evidence="1">
    <location>
        <begin position="143"/>
        <end position="168"/>
    </location>
</feature>
<organism evidence="2 3">
    <name type="scientific">Aquilegia coerulea</name>
    <name type="common">Rocky mountain columbine</name>
    <dbReference type="NCBI Taxonomy" id="218851"/>
    <lineage>
        <taxon>Eukaryota</taxon>
        <taxon>Viridiplantae</taxon>
        <taxon>Streptophyta</taxon>
        <taxon>Embryophyta</taxon>
        <taxon>Tracheophyta</taxon>
        <taxon>Spermatophyta</taxon>
        <taxon>Magnoliopsida</taxon>
        <taxon>Ranunculales</taxon>
        <taxon>Ranunculaceae</taxon>
        <taxon>Thalictroideae</taxon>
        <taxon>Aquilegia</taxon>
    </lineage>
</organism>
<accession>A0A2G5E9J8</accession>